<dbReference type="GO" id="GO:0016791">
    <property type="term" value="F:phosphatase activity"/>
    <property type="evidence" value="ECO:0007669"/>
    <property type="project" value="UniProtKB-ARBA"/>
</dbReference>
<organism evidence="1 2">
    <name type="scientific">Aureimonas endophytica</name>
    <dbReference type="NCBI Taxonomy" id="2027858"/>
    <lineage>
        <taxon>Bacteria</taxon>
        <taxon>Pseudomonadati</taxon>
        <taxon>Pseudomonadota</taxon>
        <taxon>Alphaproteobacteria</taxon>
        <taxon>Hyphomicrobiales</taxon>
        <taxon>Aurantimonadaceae</taxon>
        <taxon>Aureimonas</taxon>
    </lineage>
</organism>
<sequence length="228" mass="24065">MPSLPPTVLLDLDGTIIDSEPGIVASCRAALLSLGLAMPPQPDIARLIGPPIADVMAYLLGAQGDDRVAEAVAAYRADYGARGLFDCRLYAGIETALRDLHAAGMPLVLATSKRRDFAERILENLGLLPLFAAVYGSGPATTSPHKDEMIAGILAERGLDPRAAVMVGDRRFDIAGAHANRLRAIGVLWGYGARNELEECGADLLLHDPADLTPEAVRHALGSAPRAD</sequence>
<dbReference type="RefSeq" id="WP_188906914.1">
    <property type="nucleotide sequence ID" value="NZ_BMIQ01000001.1"/>
</dbReference>
<proteinExistence type="predicted"/>
<dbReference type="InterPro" id="IPR036412">
    <property type="entry name" value="HAD-like_sf"/>
</dbReference>
<name>A0A916ZFF5_9HYPH</name>
<dbReference type="Proteomes" id="UP000644699">
    <property type="component" value="Unassembled WGS sequence"/>
</dbReference>
<dbReference type="SFLD" id="SFLDG01129">
    <property type="entry name" value="C1.5:_HAD__Beta-PGM__Phosphata"/>
    <property type="match status" value="1"/>
</dbReference>
<dbReference type="FunFam" id="3.40.50.1000:FF:000022">
    <property type="entry name" value="Phosphoglycolate phosphatase"/>
    <property type="match status" value="1"/>
</dbReference>
<dbReference type="Pfam" id="PF13419">
    <property type="entry name" value="HAD_2"/>
    <property type="match status" value="1"/>
</dbReference>
<dbReference type="InterPro" id="IPR041492">
    <property type="entry name" value="HAD_2"/>
</dbReference>
<dbReference type="InterPro" id="IPR023214">
    <property type="entry name" value="HAD_sf"/>
</dbReference>
<dbReference type="Gene3D" id="1.10.150.240">
    <property type="entry name" value="Putative phosphatase, domain 2"/>
    <property type="match status" value="1"/>
</dbReference>
<keyword evidence="2" id="KW-1185">Reference proteome</keyword>
<dbReference type="GO" id="GO:0005829">
    <property type="term" value="C:cytosol"/>
    <property type="evidence" value="ECO:0007669"/>
    <property type="project" value="TreeGrafter"/>
</dbReference>
<accession>A0A916ZFF5</accession>
<dbReference type="Gene3D" id="3.40.50.1000">
    <property type="entry name" value="HAD superfamily/HAD-like"/>
    <property type="match status" value="1"/>
</dbReference>
<dbReference type="SUPFAM" id="SSF56784">
    <property type="entry name" value="HAD-like"/>
    <property type="match status" value="1"/>
</dbReference>
<dbReference type="PANTHER" id="PTHR43434">
    <property type="entry name" value="PHOSPHOGLYCOLATE PHOSPHATASE"/>
    <property type="match status" value="1"/>
</dbReference>
<dbReference type="SFLD" id="SFLDS00003">
    <property type="entry name" value="Haloacid_Dehalogenase"/>
    <property type="match status" value="1"/>
</dbReference>
<protein>
    <submittedName>
        <fullName evidence="1">Phosphoglycolate phosphatase</fullName>
    </submittedName>
</protein>
<dbReference type="InterPro" id="IPR023198">
    <property type="entry name" value="PGP-like_dom2"/>
</dbReference>
<dbReference type="AlphaFoldDB" id="A0A916ZFF5"/>
<gene>
    <name evidence="1" type="ORF">GCM10011390_08190</name>
</gene>
<reference evidence="1" key="1">
    <citation type="journal article" date="2014" name="Int. J. Syst. Evol. Microbiol.">
        <title>Complete genome sequence of Corynebacterium casei LMG S-19264T (=DSM 44701T), isolated from a smear-ripened cheese.</title>
        <authorList>
            <consortium name="US DOE Joint Genome Institute (JGI-PGF)"/>
            <person name="Walter F."/>
            <person name="Albersmeier A."/>
            <person name="Kalinowski J."/>
            <person name="Ruckert C."/>
        </authorList>
    </citation>
    <scope>NUCLEOTIDE SEQUENCE</scope>
    <source>
        <strain evidence="1">CGMCC 1.15367</strain>
    </source>
</reference>
<reference evidence="1" key="2">
    <citation type="submission" date="2020-09" db="EMBL/GenBank/DDBJ databases">
        <authorList>
            <person name="Sun Q."/>
            <person name="Zhou Y."/>
        </authorList>
    </citation>
    <scope>NUCLEOTIDE SEQUENCE</scope>
    <source>
        <strain evidence="1">CGMCC 1.15367</strain>
    </source>
</reference>
<dbReference type="GO" id="GO:0004713">
    <property type="term" value="F:protein tyrosine kinase activity"/>
    <property type="evidence" value="ECO:0007669"/>
    <property type="project" value="TreeGrafter"/>
</dbReference>
<dbReference type="InterPro" id="IPR050155">
    <property type="entry name" value="HAD-like_hydrolase_sf"/>
</dbReference>
<comment type="caution">
    <text evidence="1">The sequence shown here is derived from an EMBL/GenBank/DDBJ whole genome shotgun (WGS) entry which is preliminary data.</text>
</comment>
<evidence type="ECO:0000313" key="2">
    <source>
        <dbReference type="Proteomes" id="UP000644699"/>
    </source>
</evidence>
<dbReference type="PANTHER" id="PTHR43434:SF20">
    <property type="entry name" value="5'-NUCLEOTIDASE"/>
    <property type="match status" value="1"/>
</dbReference>
<dbReference type="EMBL" id="BMIQ01000001">
    <property type="protein sequence ID" value="GGD91818.1"/>
    <property type="molecule type" value="Genomic_DNA"/>
</dbReference>
<evidence type="ECO:0000313" key="1">
    <source>
        <dbReference type="EMBL" id="GGD91818.1"/>
    </source>
</evidence>